<reference evidence="3" key="1">
    <citation type="submission" date="2006-12" db="EMBL/GenBank/DDBJ databases">
        <title>Complete sequence of Halorhodospira halophila SL1.</title>
        <authorList>
            <consortium name="US DOE Joint Genome Institute"/>
            <person name="Copeland A."/>
            <person name="Lucas S."/>
            <person name="Lapidus A."/>
            <person name="Barry K."/>
            <person name="Detter J.C."/>
            <person name="Glavina del Rio T."/>
            <person name="Hammon N."/>
            <person name="Israni S."/>
            <person name="Dalin E."/>
            <person name="Tice H."/>
            <person name="Pitluck S."/>
            <person name="Saunders E."/>
            <person name="Brettin T."/>
            <person name="Bruce D."/>
            <person name="Han C."/>
            <person name="Tapia R."/>
            <person name="Schmutz J."/>
            <person name="Larimer F."/>
            <person name="Land M."/>
            <person name="Hauser L."/>
            <person name="Kyrpides N."/>
            <person name="Mikhailova N."/>
            <person name="Hoff W."/>
            <person name="Richardson P."/>
        </authorList>
    </citation>
    <scope>NUCLEOTIDE SEQUENCE [LARGE SCALE GENOMIC DNA]</scope>
    <source>
        <strain evidence="3">DSM 244 / SL1</strain>
    </source>
</reference>
<dbReference type="PANTHER" id="PTHR43404">
    <property type="entry name" value="LIPOPOLYSACCHARIDE CHOLINEPHOSPHOTRANSFERASE LICD"/>
    <property type="match status" value="1"/>
</dbReference>
<dbReference type="InterPro" id="IPR052942">
    <property type="entry name" value="LPS_cholinephosphotransferase"/>
</dbReference>
<dbReference type="EMBL" id="CP000544">
    <property type="protein sequence ID" value="ABM61552.1"/>
    <property type="molecule type" value="Genomic_DNA"/>
</dbReference>
<dbReference type="KEGG" id="hha:Hhal_0774"/>
<dbReference type="STRING" id="349124.Hhal_0774"/>
<gene>
    <name evidence="2" type="ordered locus">Hhal_0774</name>
</gene>
<protein>
    <recommendedName>
        <fullName evidence="1">LicD/FKTN/FKRP nucleotidyltransferase domain-containing protein</fullName>
    </recommendedName>
</protein>
<keyword evidence="3" id="KW-1185">Reference proteome</keyword>
<sequence length="554" mass="63641">MSQADTENKLRTRSPDELSLQMEGLIALREVLSEHLDRWFLSGGTLLGAYRDGDFIPWDWDVEVTVLTEEAQPKEGALLKALLEAGFTITSSDSSHENFKIVASGWGTEYEILGRYLAEDGNGRIRLMTEVPARFFEQHEPVTFRGHTFPAPSPTDDFLEALYGDWRTPLKSADKKTYFSGTAYRKNTHSSPSARTAQIRKLLVPAQVREFPEVGRAALDRFQSWDQELGWCNQPNVTKVDQSDRSAGTKKDAPGLAVFSTDETGSRSCRHPTEKPDVSCYGDGYCMCRDVHDHETFPWFLGDRRGTRVSNYGVGNYGLDQALLRLRRDYRNDPADTVVLAVTSITMARCVSVYRHYLEPGNLFAIKPRFRLSEQDGSLQTVDYPLNDKHDLLRLEKYADFFRGNDEHYSFWRRSRVNYYTHQLPKKIGARFGVTSLPAPYKTFEYEISFWRSHECLFFGMMGYYQALADKHGFRPIFLLQHHNRSLEYLKERPSHELPWASVLSKAADHFPGITFLDEANIFADYPNIDELYIRSHHSAHANRMIADYLNNFL</sequence>
<dbReference type="SUPFAM" id="SSF52266">
    <property type="entry name" value="SGNH hydrolase"/>
    <property type="match status" value="1"/>
</dbReference>
<evidence type="ECO:0000313" key="2">
    <source>
        <dbReference type="EMBL" id="ABM61552.1"/>
    </source>
</evidence>
<dbReference type="HOGENOM" id="CLU_491569_0_0_6"/>
<dbReference type="Proteomes" id="UP000000647">
    <property type="component" value="Chromosome"/>
</dbReference>
<dbReference type="PANTHER" id="PTHR43404:SF1">
    <property type="entry name" value="MNN4P"/>
    <property type="match status" value="1"/>
</dbReference>
<dbReference type="OrthoDB" id="9786100at2"/>
<proteinExistence type="predicted"/>
<dbReference type="eggNOG" id="COG3475">
    <property type="taxonomic scope" value="Bacteria"/>
</dbReference>
<dbReference type="InterPro" id="IPR007074">
    <property type="entry name" value="LicD/FKTN/FKRP_NTP_transf"/>
</dbReference>
<organism evidence="2 3">
    <name type="scientific">Halorhodospira halophila (strain DSM 244 / SL1)</name>
    <name type="common">Ectothiorhodospira halophila (strain DSM 244 / SL1)</name>
    <dbReference type="NCBI Taxonomy" id="349124"/>
    <lineage>
        <taxon>Bacteria</taxon>
        <taxon>Pseudomonadati</taxon>
        <taxon>Pseudomonadota</taxon>
        <taxon>Gammaproteobacteria</taxon>
        <taxon>Chromatiales</taxon>
        <taxon>Ectothiorhodospiraceae</taxon>
        <taxon>Halorhodospira</taxon>
    </lineage>
</organism>
<dbReference type="GO" id="GO:0009100">
    <property type="term" value="P:glycoprotein metabolic process"/>
    <property type="evidence" value="ECO:0007669"/>
    <property type="project" value="UniProtKB-ARBA"/>
</dbReference>
<reference evidence="2 3" key="2">
    <citation type="journal article" date="2013" name="Stand. Genomic Sci.">
        <title>Complete genome sequence of Halorhodospira halophila SL1.</title>
        <authorList>
            <person name="Challacombe J.F."/>
            <person name="Majid S."/>
            <person name="Deole R."/>
            <person name="Brettin T.S."/>
            <person name="Bruce D."/>
            <person name="Delano S.F."/>
            <person name="Detter J.C."/>
            <person name="Gleasner C.D."/>
            <person name="Han C.S."/>
            <person name="Misra M."/>
            <person name="Reitenga K.G."/>
            <person name="Mikhailova N."/>
            <person name="Woyke T."/>
            <person name="Pitluck S."/>
            <person name="Nolan M."/>
            <person name="Land M.L."/>
            <person name="Saunders E."/>
            <person name="Tapia R."/>
            <person name="Lapidus A."/>
            <person name="Ivanova N."/>
            <person name="Hoff W.D."/>
        </authorList>
    </citation>
    <scope>NUCLEOTIDE SEQUENCE [LARGE SCALE GENOMIC DNA]</scope>
    <source>
        <strain evidence="3">DSM 244 / SL1</strain>
    </source>
</reference>
<dbReference type="RefSeq" id="WP_011813575.1">
    <property type="nucleotide sequence ID" value="NC_008789.1"/>
</dbReference>
<feature type="domain" description="LicD/FKTN/FKRP nucleotidyltransferase" evidence="1">
    <location>
        <begin position="39"/>
        <end position="69"/>
    </location>
</feature>
<name>A1WV40_HALHL</name>
<evidence type="ECO:0000259" key="1">
    <source>
        <dbReference type="Pfam" id="PF04991"/>
    </source>
</evidence>
<accession>A1WV40</accession>
<dbReference type="Pfam" id="PF04991">
    <property type="entry name" value="LicD"/>
    <property type="match status" value="1"/>
</dbReference>
<dbReference type="AlphaFoldDB" id="A1WV40"/>
<evidence type="ECO:0000313" key="3">
    <source>
        <dbReference type="Proteomes" id="UP000000647"/>
    </source>
</evidence>